<accession>A0A495IH53</accession>
<keyword evidence="8" id="KW-1185">Reference proteome</keyword>
<dbReference type="AlphaFoldDB" id="A0A495IH53"/>
<feature type="transmembrane region" description="Helical" evidence="5">
    <location>
        <begin position="257"/>
        <end position="276"/>
    </location>
</feature>
<evidence type="ECO:0000256" key="4">
    <source>
        <dbReference type="ARBA" id="ARBA00023136"/>
    </source>
</evidence>
<sequence>MSTPTSMENPAEGLATSGTIPSALLDEGITQPVATRKVTKLYLFALALAQFGLFFALLAPIYVSLSLKAQQIAPNDPSSIVGSVLSVGAFGALFANPLAGALSDRTRTRWGRRRPWMVGGTIVFVGSLAWMAFGHTRTDLMLAWLLAQVSANAVFSAMTASFADNVPEIQRGRASSLIGLAQNVSALAGLYLAVYLAGNIPVLFIAPGIFAIAVILFYSFIVKDELPTHKLKRFTLLNIVSSFWTNPFKHRDFGFAWWGRFLIIFGTYMFTTYRLLYMEDRIGLGATAATAAVAFGVLLYTIALLVSTAISGWASDRLQRRKVFVWTSTALTAVGLIVLAHSTTIGSFYTAEVIMGFAFGAYLSIDTALVVDVLPNADRPGKDLGVLNIANALPQSLAPAFGLFLLHVGSSAGGNYTLMLWGAGIAVILGALAIFPIKSVR</sequence>
<keyword evidence="3 5" id="KW-1133">Transmembrane helix</keyword>
<feature type="transmembrane region" description="Helical" evidence="5">
    <location>
        <begin position="141"/>
        <end position="162"/>
    </location>
</feature>
<dbReference type="EMBL" id="RBKS01000001">
    <property type="protein sequence ID" value="RKR75284.1"/>
    <property type="molecule type" value="Genomic_DNA"/>
</dbReference>
<evidence type="ECO:0000256" key="2">
    <source>
        <dbReference type="ARBA" id="ARBA00022692"/>
    </source>
</evidence>
<keyword evidence="4 5" id="KW-0472">Membrane</keyword>
<evidence type="ECO:0000256" key="1">
    <source>
        <dbReference type="ARBA" id="ARBA00004651"/>
    </source>
</evidence>
<feature type="domain" description="Major facilitator superfamily (MFS) profile" evidence="6">
    <location>
        <begin position="40"/>
        <end position="441"/>
    </location>
</feature>
<feature type="transmembrane region" description="Helical" evidence="5">
    <location>
        <begin position="41"/>
        <end position="63"/>
    </location>
</feature>
<evidence type="ECO:0000313" key="7">
    <source>
        <dbReference type="EMBL" id="RKR75284.1"/>
    </source>
</evidence>
<dbReference type="SUPFAM" id="SSF103473">
    <property type="entry name" value="MFS general substrate transporter"/>
    <property type="match status" value="1"/>
</dbReference>
<reference evidence="7 8" key="1">
    <citation type="submission" date="2018-10" db="EMBL/GenBank/DDBJ databases">
        <title>Sequencing the genomes of 1000 actinobacteria strains.</title>
        <authorList>
            <person name="Klenk H.-P."/>
        </authorList>
    </citation>
    <scope>NUCLEOTIDE SEQUENCE [LARGE SCALE GENOMIC DNA]</scope>
    <source>
        <strain evidence="7 8">DSM 17894</strain>
    </source>
</reference>
<name>A0A495IH53_9MICO</name>
<feature type="transmembrane region" description="Helical" evidence="5">
    <location>
        <begin position="200"/>
        <end position="222"/>
    </location>
</feature>
<evidence type="ECO:0000313" key="8">
    <source>
        <dbReference type="Proteomes" id="UP000280008"/>
    </source>
</evidence>
<protein>
    <submittedName>
        <fullName evidence="7">MFS transporter</fullName>
    </submittedName>
</protein>
<feature type="transmembrane region" description="Helical" evidence="5">
    <location>
        <begin position="174"/>
        <end position="194"/>
    </location>
</feature>
<evidence type="ECO:0000256" key="3">
    <source>
        <dbReference type="ARBA" id="ARBA00022989"/>
    </source>
</evidence>
<dbReference type="RefSeq" id="WP_121370096.1">
    <property type="nucleotide sequence ID" value="NZ_RBKS01000001.1"/>
</dbReference>
<dbReference type="Pfam" id="PF07690">
    <property type="entry name" value="MFS_1"/>
    <property type="match status" value="1"/>
</dbReference>
<feature type="transmembrane region" description="Helical" evidence="5">
    <location>
        <begin position="115"/>
        <end position="135"/>
    </location>
</feature>
<feature type="transmembrane region" description="Helical" evidence="5">
    <location>
        <begin position="282"/>
        <end position="311"/>
    </location>
</feature>
<organism evidence="7 8">
    <name type="scientific">Frondihabitans australicus</name>
    <dbReference type="NCBI Taxonomy" id="386892"/>
    <lineage>
        <taxon>Bacteria</taxon>
        <taxon>Bacillati</taxon>
        <taxon>Actinomycetota</taxon>
        <taxon>Actinomycetes</taxon>
        <taxon>Micrococcales</taxon>
        <taxon>Microbacteriaceae</taxon>
        <taxon>Frondihabitans</taxon>
    </lineage>
</organism>
<evidence type="ECO:0000259" key="6">
    <source>
        <dbReference type="PROSITE" id="PS50850"/>
    </source>
</evidence>
<dbReference type="PANTHER" id="PTHR23528:SF1">
    <property type="entry name" value="MAJOR FACILITATOR SUPERFAMILY (MFS) PROFILE DOMAIN-CONTAINING PROTEIN"/>
    <property type="match status" value="1"/>
</dbReference>
<dbReference type="OrthoDB" id="7584869at2"/>
<dbReference type="PROSITE" id="PS50850">
    <property type="entry name" value="MFS"/>
    <property type="match status" value="1"/>
</dbReference>
<feature type="transmembrane region" description="Helical" evidence="5">
    <location>
        <begin position="323"/>
        <end position="341"/>
    </location>
</feature>
<dbReference type="Gene3D" id="1.20.1250.20">
    <property type="entry name" value="MFS general substrate transporter like domains"/>
    <property type="match status" value="2"/>
</dbReference>
<evidence type="ECO:0000256" key="5">
    <source>
        <dbReference type="SAM" id="Phobius"/>
    </source>
</evidence>
<gene>
    <name evidence="7" type="ORF">C8E83_2423</name>
</gene>
<feature type="transmembrane region" description="Helical" evidence="5">
    <location>
        <begin position="418"/>
        <end position="437"/>
    </location>
</feature>
<comment type="subcellular location">
    <subcellularLocation>
        <location evidence="1">Cell membrane</location>
        <topology evidence="1">Multi-pass membrane protein</topology>
    </subcellularLocation>
</comment>
<dbReference type="InterPro" id="IPR011701">
    <property type="entry name" value="MFS"/>
</dbReference>
<dbReference type="InterPro" id="IPR036259">
    <property type="entry name" value="MFS_trans_sf"/>
</dbReference>
<dbReference type="GO" id="GO:0022857">
    <property type="term" value="F:transmembrane transporter activity"/>
    <property type="evidence" value="ECO:0007669"/>
    <property type="project" value="InterPro"/>
</dbReference>
<feature type="transmembrane region" description="Helical" evidence="5">
    <location>
        <begin position="83"/>
        <end position="103"/>
    </location>
</feature>
<dbReference type="InterPro" id="IPR020846">
    <property type="entry name" value="MFS_dom"/>
</dbReference>
<comment type="caution">
    <text evidence="7">The sequence shown here is derived from an EMBL/GenBank/DDBJ whole genome shotgun (WGS) entry which is preliminary data.</text>
</comment>
<proteinExistence type="predicted"/>
<feature type="transmembrane region" description="Helical" evidence="5">
    <location>
        <begin position="353"/>
        <end position="374"/>
    </location>
</feature>
<feature type="transmembrane region" description="Helical" evidence="5">
    <location>
        <begin position="386"/>
        <end position="406"/>
    </location>
</feature>
<dbReference type="PANTHER" id="PTHR23528">
    <property type="match status" value="1"/>
</dbReference>
<dbReference type="Proteomes" id="UP000280008">
    <property type="component" value="Unassembled WGS sequence"/>
</dbReference>
<keyword evidence="2 5" id="KW-0812">Transmembrane</keyword>
<dbReference type="GO" id="GO:0005886">
    <property type="term" value="C:plasma membrane"/>
    <property type="evidence" value="ECO:0007669"/>
    <property type="project" value="UniProtKB-SubCell"/>
</dbReference>